<evidence type="ECO:0000256" key="2">
    <source>
        <dbReference type="SAM" id="Phobius"/>
    </source>
</evidence>
<feature type="compositionally biased region" description="Gly residues" evidence="1">
    <location>
        <begin position="284"/>
        <end position="293"/>
    </location>
</feature>
<feature type="compositionally biased region" description="Low complexity" evidence="1">
    <location>
        <begin position="254"/>
        <end position="269"/>
    </location>
</feature>
<feature type="compositionally biased region" description="Low complexity" evidence="1">
    <location>
        <begin position="210"/>
        <end position="228"/>
    </location>
</feature>
<sequence>MSGLVTGLIQSYGQGWLQDKANGYAEEHFQPTKDPYYEELPSGKKVRRRLPDYCSKQESKSYKKLQNQAWSHDKGMCGGCCWSECIGWAPLLTIIPIIGPAIMYSIHGKMVDKAKVQFDLPNDLVVKMHGNIGVDLAIALVPVLGIAFSWMNACSTRNCAMVYNFVSQRAIEANNQKRREKAGIAETKRNEKTEAAEAKKNAKAAKYSRSPTPAAATAVPASASVATSNAKSSKHAKNGVRSAPAPARNVPSTASPFESSASRASSRPAAPVPPPSASMPKATVGGGSSGGRGSPYTVQTTNQSYPTQNWGQMPYWRPAAPTPSPSPTPTHVSPPPAAMPKSAVGGGSGVGRGNPYAVHITNQSYPMQDWGQRSYQRAPMPTPSPASTGGSSRAQRPYV</sequence>
<evidence type="ECO:0000256" key="1">
    <source>
        <dbReference type="SAM" id="MobiDB-lite"/>
    </source>
</evidence>
<keyword evidence="2" id="KW-1133">Transmembrane helix</keyword>
<feature type="transmembrane region" description="Helical" evidence="2">
    <location>
        <begin position="86"/>
        <end position="106"/>
    </location>
</feature>
<feature type="compositionally biased region" description="Basic and acidic residues" evidence="1">
    <location>
        <begin position="176"/>
        <end position="200"/>
    </location>
</feature>
<feature type="transmembrane region" description="Helical" evidence="2">
    <location>
        <begin position="132"/>
        <end position="151"/>
    </location>
</feature>
<dbReference type="EMBL" id="BDGX01000051">
    <property type="protein sequence ID" value="GAV55832.1"/>
    <property type="molecule type" value="Genomic_DNA"/>
</dbReference>
<accession>A0A1Q3AJS0</accession>
<evidence type="ECO:0000313" key="3">
    <source>
        <dbReference type="EMBL" id="GAV55832.1"/>
    </source>
</evidence>
<feature type="compositionally biased region" description="Pro residues" evidence="1">
    <location>
        <begin position="320"/>
        <end position="338"/>
    </location>
</feature>
<proteinExistence type="predicted"/>
<keyword evidence="2" id="KW-0812">Transmembrane</keyword>
<feature type="region of interest" description="Disordered" evidence="1">
    <location>
        <begin position="176"/>
        <end position="399"/>
    </location>
</feature>
<dbReference type="OrthoDB" id="2103474at2759"/>
<reference evidence="3 4" key="1">
    <citation type="submission" date="2016-08" db="EMBL/GenBank/DDBJ databases">
        <title>Draft genome sequence of allopolyploid Zygosaccharomyces rouxii.</title>
        <authorList>
            <person name="Watanabe J."/>
            <person name="Uehara K."/>
            <person name="Mogi Y."/>
            <person name="Tsukioka Y."/>
        </authorList>
    </citation>
    <scope>NUCLEOTIDE SEQUENCE [LARGE SCALE GENOMIC DNA]</scope>
    <source>
        <strain evidence="3 4">NBRC 110957</strain>
    </source>
</reference>
<dbReference type="PANTHER" id="PTHR35519">
    <property type="entry name" value="MEMBRANE PROTEINS"/>
    <property type="match status" value="1"/>
</dbReference>
<evidence type="ECO:0000313" key="4">
    <source>
        <dbReference type="Proteomes" id="UP000187013"/>
    </source>
</evidence>
<keyword evidence="2" id="KW-0472">Membrane</keyword>
<dbReference type="AlphaFoldDB" id="A0A1Q3AJS0"/>
<organism evidence="3 4">
    <name type="scientific">Zygosaccharomyces rouxii</name>
    <dbReference type="NCBI Taxonomy" id="4956"/>
    <lineage>
        <taxon>Eukaryota</taxon>
        <taxon>Fungi</taxon>
        <taxon>Dikarya</taxon>
        <taxon>Ascomycota</taxon>
        <taxon>Saccharomycotina</taxon>
        <taxon>Saccharomycetes</taxon>
        <taxon>Saccharomycetales</taxon>
        <taxon>Saccharomycetaceae</taxon>
        <taxon>Zygosaccharomyces</taxon>
    </lineage>
</organism>
<dbReference type="Pfam" id="PF13430">
    <property type="entry name" value="DUF4112"/>
    <property type="match status" value="1"/>
</dbReference>
<dbReference type="Proteomes" id="UP000187013">
    <property type="component" value="Unassembled WGS sequence"/>
</dbReference>
<comment type="caution">
    <text evidence="3">The sequence shown here is derived from an EMBL/GenBank/DDBJ whole genome shotgun (WGS) entry which is preliminary data.</text>
</comment>
<gene>
    <name evidence="3" type="ORF">ZYGR_0AY02250</name>
</gene>
<dbReference type="PANTHER" id="PTHR35519:SF1">
    <property type="entry name" value="YALI0C06193P"/>
    <property type="match status" value="1"/>
</dbReference>
<feature type="compositionally biased region" description="Polar residues" evidence="1">
    <location>
        <begin position="296"/>
        <end position="311"/>
    </location>
</feature>
<name>A0A1Q3AJS0_ZYGRO</name>
<feature type="compositionally biased region" description="Polar residues" evidence="1">
    <location>
        <begin position="360"/>
        <end position="375"/>
    </location>
</feature>
<dbReference type="InterPro" id="IPR025187">
    <property type="entry name" value="DUF4112"/>
</dbReference>
<protein>
    <submittedName>
        <fullName evidence="3">Uncharacterized protein</fullName>
    </submittedName>
</protein>